<dbReference type="SUPFAM" id="SSF143744">
    <property type="entry name" value="GlcG-like"/>
    <property type="match status" value="1"/>
</dbReference>
<keyword evidence="2" id="KW-1185">Reference proteome</keyword>
<gene>
    <name evidence="1" type="ORF">ACFOSU_02970</name>
</gene>
<organism evidence="1 2">
    <name type="scientific">Salinisphaera aquimarina</name>
    <dbReference type="NCBI Taxonomy" id="2094031"/>
    <lineage>
        <taxon>Bacteria</taxon>
        <taxon>Pseudomonadati</taxon>
        <taxon>Pseudomonadota</taxon>
        <taxon>Gammaproteobacteria</taxon>
        <taxon>Salinisphaerales</taxon>
        <taxon>Salinisphaeraceae</taxon>
        <taxon>Salinisphaera</taxon>
    </lineage>
</organism>
<proteinExistence type="predicted"/>
<protein>
    <submittedName>
        <fullName evidence="1">Heme-binding protein</fullName>
    </submittedName>
</protein>
<name>A0ABV7EJF0_9GAMM</name>
<dbReference type="RefSeq" id="WP_380686295.1">
    <property type="nucleotide sequence ID" value="NZ_JBHRSS010000001.1"/>
</dbReference>
<dbReference type="InterPro" id="IPR052517">
    <property type="entry name" value="GlcG_carb_metab_protein"/>
</dbReference>
<accession>A0ABV7EJF0</accession>
<dbReference type="InterPro" id="IPR038084">
    <property type="entry name" value="PduO/GlcC-like_sf"/>
</dbReference>
<reference evidence="2" key="1">
    <citation type="journal article" date="2019" name="Int. J. Syst. Evol. Microbiol.">
        <title>The Global Catalogue of Microorganisms (GCM) 10K type strain sequencing project: providing services to taxonomists for standard genome sequencing and annotation.</title>
        <authorList>
            <consortium name="The Broad Institute Genomics Platform"/>
            <consortium name="The Broad Institute Genome Sequencing Center for Infectious Disease"/>
            <person name="Wu L."/>
            <person name="Ma J."/>
        </authorList>
    </citation>
    <scope>NUCLEOTIDE SEQUENCE [LARGE SCALE GENOMIC DNA]</scope>
    <source>
        <strain evidence="2">KCTC 52640</strain>
    </source>
</reference>
<comment type="caution">
    <text evidence="1">The sequence shown here is derived from an EMBL/GenBank/DDBJ whole genome shotgun (WGS) entry which is preliminary data.</text>
</comment>
<evidence type="ECO:0000313" key="1">
    <source>
        <dbReference type="EMBL" id="MFC3102847.1"/>
    </source>
</evidence>
<dbReference type="EMBL" id="JBHRSS010000001">
    <property type="protein sequence ID" value="MFC3102847.1"/>
    <property type="molecule type" value="Genomic_DNA"/>
</dbReference>
<evidence type="ECO:0000313" key="2">
    <source>
        <dbReference type="Proteomes" id="UP001595462"/>
    </source>
</evidence>
<dbReference type="Proteomes" id="UP001595462">
    <property type="component" value="Unassembled WGS sequence"/>
</dbReference>
<dbReference type="PANTHER" id="PTHR34309">
    <property type="entry name" value="SLR1406 PROTEIN"/>
    <property type="match status" value="1"/>
</dbReference>
<dbReference type="Gene3D" id="3.30.450.150">
    <property type="entry name" value="Haem-degrading domain"/>
    <property type="match status" value="1"/>
</dbReference>
<sequence>MHQANGVSLEDAQRVIGAGIEKSQEIGQPVNIAVVDAGGNLVAHARMDGAWIGSVDIAINKAFTSRAFDLSTKDLGANAQPGEQFFGIQMSNHGRVMTFAGGVPLQGVDRVVGAVGVSGGSGDQDQSVAEVAAQAF</sequence>
<dbReference type="InterPro" id="IPR005624">
    <property type="entry name" value="PduO/GlcC-like"/>
</dbReference>
<dbReference type="Pfam" id="PF03928">
    <property type="entry name" value="HbpS-like"/>
    <property type="match status" value="1"/>
</dbReference>
<dbReference type="PANTHER" id="PTHR34309:SF1">
    <property type="entry name" value="PROTEIN GLCG"/>
    <property type="match status" value="1"/>
</dbReference>